<evidence type="ECO:0000256" key="2">
    <source>
        <dbReference type="SAM" id="SignalP"/>
    </source>
</evidence>
<sequence length="412" mass="46485">LRIMMGRRAVGILLAMLSPHLSVGAQVGATLAEMMSLIKAGTAENNFFDGGGEVIEAMKDDRDKVAACLLDKVGAIVDESGLSEFGEDLLVDASACCLQDIQCSSNVEQAYSLMKASHDKSIPADEAGAKIVPLLLSEVSKLGINADDDRVNTKYASFMKKCPAGQDSCPIDMLKTRQGPTNTTRHHQTIKMQQQQQRQNNNNYKTRTSIRTRTRTRTTQGRDATSSCCLLLFPLCCLVVFIHYCCLVVPIMLPCCSHYCCSQYVALLFPIMLPCCLAEPCKGKCRTLRRDLPFVFRLLLLLLLMWLLLLVLLLVLVLVLLELLELLVLVVLLWLLVVVVWLLLLLLLWWLVWLWLLVLLWLWLFLWLLLLLLLLLFLLLSLLFSLLLLVAWMCWRCLLVGWLVVCVLIFSF</sequence>
<evidence type="ECO:0000313" key="3">
    <source>
        <dbReference type="EMBL" id="CAE8704289.1"/>
    </source>
</evidence>
<comment type="caution">
    <text evidence="3">The sequence shown here is derived from an EMBL/GenBank/DDBJ whole genome shotgun (WGS) entry which is preliminary data.</text>
</comment>
<keyword evidence="2" id="KW-0732">Signal</keyword>
<feature type="transmembrane region" description="Helical" evidence="1">
    <location>
        <begin position="230"/>
        <end position="253"/>
    </location>
</feature>
<keyword evidence="1" id="KW-1133">Transmembrane helix</keyword>
<keyword evidence="1" id="KW-0472">Membrane</keyword>
<feature type="transmembrane region" description="Helical" evidence="1">
    <location>
        <begin position="294"/>
        <end position="320"/>
    </location>
</feature>
<dbReference type="Proteomes" id="UP000626109">
    <property type="component" value="Unassembled WGS sequence"/>
</dbReference>
<feature type="chain" id="PRO_5032495186" evidence="2">
    <location>
        <begin position="25"/>
        <end position="412"/>
    </location>
</feature>
<feature type="transmembrane region" description="Helical" evidence="1">
    <location>
        <begin position="358"/>
        <end position="380"/>
    </location>
</feature>
<name>A0A813KMA1_POLGL</name>
<dbReference type="EMBL" id="CAJNNW010030745">
    <property type="protein sequence ID" value="CAE8704289.1"/>
    <property type="molecule type" value="Genomic_DNA"/>
</dbReference>
<evidence type="ECO:0000313" key="4">
    <source>
        <dbReference type="Proteomes" id="UP000626109"/>
    </source>
</evidence>
<feature type="transmembrane region" description="Helical" evidence="1">
    <location>
        <begin position="386"/>
        <end position="410"/>
    </location>
</feature>
<feature type="transmembrane region" description="Helical" evidence="1">
    <location>
        <begin position="326"/>
        <end position="351"/>
    </location>
</feature>
<feature type="non-terminal residue" evidence="3">
    <location>
        <position position="1"/>
    </location>
</feature>
<dbReference type="AlphaFoldDB" id="A0A813KMA1"/>
<proteinExistence type="predicted"/>
<accession>A0A813KMA1</accession>
<evidence type="ECO:0000256" key="1">
    <source>
        <dbReference type="SAM" id="Phobius"/>
    </source>
</evidence>
<feature type="signal peptide" evidence="2">
    <location>
        <begin position="1"/>
        <end position="24"/>
    </location>
</feature>
<protein>
    <submittedName>
        <fullName evidence="3">Uncharacterized protein</fullName>
    </submittedName>
</protein>
<organism evidence="3 4">
    <name type="scientific">Polarella glacialis</name>
    <name type="common">Dinoflagellate</name>
    <dbReference type="NCBI Taxonomy" id="89957"/>
    <lineage>
        <taxon>Eukaryota</taxon>
        <taxon>Sar</taxon>
        <taxon>Alveolata</taxon>
        <taxon>Dinophyceae</taxon>
        <taxon>Suessiales</taxon>
        <taxon>Suessiaceae</taxon>
        <taxon>Polarella</taxon>
    </lineage>
</organism>
<keyword evidence="1" id="KW-0812">Transmembrane</keyword>
<gene>
    <name evidence="3" type="ORF">PGLA2088_LOCUS33089</name>
</gene>
<reference evidence="3" key="1">
    <citation type="submission" date="2021-02" db="EMBL/GenBank/DDBJ databases">
        <authorList>
            <person name="Dougan E. K."/>
            <person name="Rhodes N."/>
            <person name="Thang M."/>
            <person name="Chan C."/>
        </authorList>
    </citation>
    <scope>NUCLEOTIDE SEQUENCE</scope>
</reference>